<keyword evidence="9" id="KW-0408">Iron</keyword>
<evidence type="ECO:0000256" key="3">
    <source>
        <dbReference type="ARBA" id="ARBA00010848"/>
    </source>
</evidence>
<dbReference type="EMBL" id="GG657457">
    <property type="protein sequence ID" value="OAT09544.1"/>
    <property type="molecule type" value="Genomic_DNA"/>
</dbReference>
<dbReference type="SUPFAM" id="SSF50022">
    <property type="entry name" value="ISP domain"/>
    <property type="match status" value="2"/>
</dbReference>
<dbReference type="UniPathway" id="UPA00529">
    <property type="reaction ID" value="UER00430"/>
</dbReference>
<dbReference type="Pfam" id="PF00848">
    <property type="entry name" value="Ring_hydroxyl_A"/>
    <property type="match status" value="1"/>
</dbReference>
<dbReference type="Gene3D" id="3.90.380.10">
    <property type="entry name" value="Naphthalene 1,2-dioxygenase Alpha Subunit, Chain A, domain 1"/>
    <property type="match status" value="2"/>
</dbReference>
<dbReference type="Pfam" id="PF00355">
    <property type="entry name" value="Rieske"/>
    <property type="match status" value="1"/>
</dbReference>
<dbReference type="InterPro" id="IPR001663">
    <property type="entry name" value="Rng_hydr_dOase-A"/>
</dbReference>
<gene>
    <name evidence="13" type="ORF">BDBG_17244</name>
</gene>
<dbReference type="PANTHER" id="PTHR43756:SF6">
    <property type="entry name" value="CLUSTER-BINDING PROTEIN, PUTATIVE (AFU_ORTHOLOGUE AFUA_6G03920)-RELATED"/>
    <property type="match status" value="1"/>
</dbReference>
<dbReference type="GO" id="GO:0019133">
    <property type="term" value="F:choline monooxygenase activity"/>
    <property type="evidence" value="ECO:0007669"/>
    <property type="project" value="UniProtKB-EC"/>
</dbReference>
<evidence type="ECO:0000256" key="4">
    <source>
        <dbReference type="ARBA" id="ARBA00012763"/>
    </source>
</evidence>
<dbReference type="STRING" id="559298.A0A179UNJ0"/>
<dbReference type="SUPFAM" id="SSF55961">
    <property type="entry name" value="Bet v1-like"/>
    <property type="match status" value="1"/>
</dbReference>
<evidence type="ECO:0000256" key="1">
    <source>
        <dbReference type="ARBA" id="ARBA00002149"/>
    </source>
</evidence>
<dbReference type="PROSITE" id="PS51296">
    <property type="entry name" value="RIESKE"/>
    <property type="match status" value="1"/>
</dbReference>
<reference evidence="14" key="1">
    <citation type="journal article" date="2015" name="PLoS Genet.">
        <title>The dynamic genome and transcriptome of the human fungal pathogen Blastomyces and close relative Emmonsia.</title>
        <authorList>
            <person name="Munoz J.F."/>
            <person name="Gauthier G.M."/>
            <person name="Desjardins C.A."/>
            <person name="Gallo J.E."/>
            <person name="Holder J."/>
            <person name="Sullivan T.D."/>
            <person name="Marty A.J."/>
            <person name="Carmen J.C."/>
            <person name="Chen Z."/>
            <person name="Ding L."/>
            <person name="Gujja S."/>
            <person name="Magrini V."/>
            <person name="Misas E."/>
            <person name="Mitreva M."/>
            <person name="Priest M."/>
            <person name="Saif S."/>
            <person name="Whiston E.A."/>
            <person name="Young S."/>
            <person name="Zeng Q."/>
            <person name="Goldman W.E."/>
            <person name="Mardis E.R."/>
            <person name="Taylor J.W."/>
            <person name="McEwen J.G."/>
            <person name="Clay O.K."/>
            <person name="Klein B.S."/>
            <person name="Cuomo C.A."/>
        </authorList>
    </citation>
    <scope>NUCLEOTIDE SEQUENCE [LARGE SCALE GENOMIC DNA]</scope>
    <source>
        <strain evidence="14">SLH14081</strain>
    </source>
</reference>
<comment type="pathway">
    <text evidence="2">Amine and polyamine biosynthesis; betaine biosynthesis via choline pathway; betaine aldehyde from choline (monooxygenase route): step 1/1.</text>
</comment>
<dbReference type="GO" id="GO:0005506">
    <property type="term" value="F:iron ion binding"/>
    <property type="evidence" value="ECO:0007669"/>
    <property type="project" value="InterPro"/>
</dbReference>
<evidence type="ECO:0000256" key="9">
    <source>
        <dbReference type="ARBA" id="ARBA00023004"/>
    </source>
</evidence>
<keyword evidence="7" id="KW-0479">Metal-binding</keyword>
<comment type="catalytic activity">
    <reaction evidence="11">
        <text>choline + 2 reduced [2Fe-2S]-[ferredoxin] + O2 + 2 H(+) = betaine aldehyde hydrate + 2 oxidized [2Fe-2S]-[ferredoxin] + H2O</text>
        <dbReference type="Rhea" id="RHEA:17769"/>
        <dbReference type="Rhea" id="RHEA-COMP:10000"/>
        <dbReference type="Rhea" id="RHEA-COMP:10001"/>
        <dbReference type="ChEBI" id="CHEBI:15354"/>
        <dbReference type="ChEBI" id="CHEBI:15377"/>
        <dbReference type="ChEBI" id="CHEBI:15378"/>
        <dbReference type="ChEBI" id="CHEBI:15379"/>
        <dbReference type="ChEBI" id="CHEBI:15870"/>
        <dbReference type="ChEBI" id="CHEBI:33737"/>
        <dbReference type="ChEBI" id="CHEBI:33738"/>
        <dbReference type="EC" id="1.14.15.7"/>
    </reaction>
</comment>
<dbReference type="RefSeq" id="XP_031578879.1">
    <property type="nucleotide sequence ID" value="XM_031725011.1"/>
</dbReference>
<evidence type="ECO:0000256" key="10">
    <source>
        <dbReference type="ARBA" id="ARBA00023014"/>
    </source>
</evidence>
<keyword evidence="10" id="KW-0411">Iron-sulfur</keyword>
<dbReference type="Proteomes" id="UP000002038">
    <property type="component" value="Unassembled WGS sequence"/>
</dbReference>
<keyword evidence="8" id="KW-0560">Oxidoreductase</keyword>
<evidence type="ECO:0000256" key="8">
    <source>
        <dbReference type="ARBA" id="ARBA00023002"/>
    </source>
</evidence>
<evidence type="ECO:0000256" key="11">
    <source>
        <dbReference type="ARBA" id="ARBA00049097"/>
    </source>
</evidence>
<dbReference type="CDD" id="cd03469">
    <property type="entry name" value="Rieske_RO_Alpha_N"/>
    <property type="match status" value="1"/>
</dbReference>
<accession>A0A179UNJ0</accession>
<evidence type="ECO:0000256" key="7">
    <source>
        <dbReference type="ARBA" id="ARBA00022723"/>
    </source>
</evidence>
<sequence>MAEFQRTLPASWYRSLPLYQLERRAVFLKAWYLLGPVTRFHEVDTKVQYEIAQERLYVERKFGSSALPTAEELKVIHESTGAELPSHLTPTGLLFAGISQDAPDFHEFYPDLEPLLARVDFTRLPYRRSVKYEGNFNWKTMVDGYQECLHCQYTHPSFSIYYPPTFYTVYNHLNFSQHVADPKKPDDGLFLYFFPNCTLNVYGGGMSSFRVCPTRDPNVTRMEFDYYHLELGDKFEKYFKFVRQVAMEDYELCERAQENLQKGVYNEGILNPVKETGVAYYQNRVFDLVTEQHRHEKSTEGPEKAVGDGISHPAQAAAVPSSLYELSRMEYLSSFLSNTFVLASVPIILLAILAVTQKDGKVFRRPLLPRPGALPLDTLSSNVQSKLAWIEDLFLRRVASTIATRKGSDGLTTAADQPPSANVCKESDFPDNWWTGDEVFRLERRAIFSKTWLYIAHASRFTKPGDYHAFEICGFPLFLIQGKDSVIRAFHNVCRHRAYPVISKKKSGSSTVMGCRYHGWTYDSKGQLIKAPQFECLEGFDKTQNSLFEIRTAISKHGLIFVNLDARGDPPELQFDARRIDRFASVNRIPRRSVWIDGWELEGRFNWKMAVRNLYEDKGVAGGTKPELSNLRSVLQSIFDVDRASDPKSSTLEAFPTTSIYATGKESVWYSISVAPIEANRSYIRCDMYGSVVGKQADGSQGIPDGIKSSLEARIAKFEATYKSFSSPGRTNPDDDSTLNEDAVDCTHDRTVQEMILLKLKSHLKLERVAGEEILPTVRGSSTSDRYKLANELCKELENLEGSISSSPACQMMVKDSLAW</sequence>
<dbReference type="KEGG" id="bgh:BDBG_17244"/>
<dbReference type="PRINTS" id="PR00090">
    <property type="entry name" value="RNGDIOXGNASE"/>
</dbReference>
<dbReference type="EC" id="1.14.15.7" evidence="4"/>
<evidence type="ECO:0000256" key="6">
    <source>
        <dbReference type="ARBA" id="ARBA00022714"/>
    </source>
</evidence>
<dbReference type="VEuPathDB" id="FungiDB:BDBG_17244"/>
<comment type="similarity">
    <text evidence="3">Belongs to the choline monooxygenase family.</text>
</comment>
<organism evidence="13 14">
    <name type="scientific">Blastomyces gilchristii (strain SLH14081)</name>
    <name type="common">Blastomyces dermatitidis</name>
    <dbReference type="NCBI Taxonomy" id="559298"/>
    <lineage>
        <taxon>Eukaryota</taxon>
        <taxon>Fungi</taxon>
        <taxon>Dikarya</taxon>
        <taxon>Ascomycota</taxon>
        <taxon>Pezizomycotina</taxon>
        <taxon>Eurotiomycetes</taxon>
        <taxon>Eurotiomycetidae</taxon>
        <taxon>Onygenales</taxon>
        <taxon>Ajellomycetaceae</taxon>
        <taxon>Blastomyces</taxon>
    </lineage>
</organism>
<dbReference type="InterPro" id="IPR017941">
    <property type="entry name" value="Rieske_2Fe-2S"/>
</dbReference>
<feature type="domain" description="Rieske" evidence="12">
    <location>
        <begin position="454"/>
        <end position="540"/>
    </location>
</feature>
<dbReference type="PANTHER" id="PTHR43756">
    <property type="entry name" value="CHOLINE MONOOXYGENASE, CHLOROPLASTIC"/>
    <property type="match status" value="1"/>
</dbReference>
<evidence type="ECO:0000256" key="5">
    <source>
        <dbReference type="ARBA" id="ARBA00014931"/>
    </source>
</evidence>
<dbReference type="OrthoDB" id="426882at2759"/>
<dbReference type="InterPro" id="IPR036922">
    <property type="entry name" value="Rieske_2Fe-2S_sf"/>
</dbReference>
<comment type="function">
    <text evidence="1">Catalyzes the first step of the osmoprotectant glycine betaine synthesis.</text>
</comment>
<evidence type="ECO:0000256" key="2">
    <source>
        <dbReference type="ARBA" id="ARBA00004866"/>
    </source>
</evidence>
<dbReference type="CDD" id="cd00680">
    <property type="entry name" value="RHO_alpha_C"/>
    <property type="match status" value="1"/>
</dbReference>
<evidence type="ECO:0000313" key="13">
    <source>
        <dbReference type="EMBL" id="OAT09544.1"/>
    </source>
</evidence>
<proteinExistence type="inferred from homology"/>
<dbReference type="GeneID" id="8504280"/>
<evidence type="ECO:0000313" key="14">
    <source>
        <dbReference type="Proteomes" id="UP000002038"/>
    </source>
</evidence>
<protein>
    <recommendedName>
        <fullName evidence="5">Choline monooxygenase, chloroplastic</fullName>
        <ecNumber evidence="4">1.14.15.7</ecNumber>
    </recommendedName>
</protein>
<name>A0A179UNJ0_BLAGS</name>
<dbReference type="AlphaFoldDB" id="A0A179UNJ0"/>
<evidence type="ECO:0000259" key="12">
    <source>
        <dbReference type="PROSITE" id="PS51296"/>
    </source>
</evidence>
<dbReference type="InterPro" id="IPR015879">
    <property type="entry name" value="Ring_hydroxy_dOase_asu_C_dom"/>
</dbReference>
<dbReference type="GO" id="GO:0051537">
    <property type="term" value="F:2 iron, 2 sulfur cluster binding"/>
    <property type="evidence" value="ECO:0007669"/>
    <property type="project" value="UniProtKB-KW"/>
</dbReference>
<keyword evidence="14" id="KW-1185">Reference proteome</keyword>
<keyword evidence="6" id="KW-0001">2Fe-2S</keyword>
<dbReference type="Gene3D" id="2.102.10.10">
    <property type="entry name" value="Rieske [2Fe-2S] iron-sulphur domain"/>
    <property type="match status" value="1"/>
</dbReference>
<dbReference type="GO" id="GO:0019285">
    <property type="term" value="P:glycine betaine biosynthetic process from choline"/>
    <property type="evidence" value="ECO:0007669"/>
    <property type="project" value="UniProtKB-UniPathway"/>
</dbReference>